<keyword evidence="1" id="KW-0472">Membrane</keyword>
<dbReference type="OrthoDB" id="4808078at2"/>
<evidence type="ECO:0000313" key="2">
    <source>
        <dbReference type="EMBL" id="MVT25719.1"/>
    </source>
</evidence>
<feature type="transmembrane region" description="Helical" evidence="1">
    <location>
        <begin position="71"/>
        <end position="96"/>
    </location>
</feature>
<reference evidence="2 3" key="1">
    <citation type="submission" date="2019-12" db="EMBL/GenBank/DDBJ databases">
        <title>Nesterenkonia muleiensis sp. nov., a novel actinobacterium isolated from sap of Populus euphratica.</title>
        <authorList>
            <person name="Wang R."/>
        </authorList>
    </citation>
    <scope>NUCLEOTIDE SEQUENCE [LARGE SCALE GENOMIC DNA]</scope>
    <source>
        <strain evidence="2 3">F10</strain>
    </source>
</reference>
<keyword evidence="1" id="KW-0812">Transmembrane</keyword>
<keyword evidence="1" id="KW-1133">Transmembrane helix</keyword>
<dbReference type="EMBL" id="WRPM01000031">
    <property type="protein sequence ID" value="MVT25719.1"/>
    <property type="molecule type" value="Genomic_DNA"/>
</dbReference>
<evidence type="ECO:0000313" key="3">
    <source>
        <dbReference type="Proteomes" id="UP000460157"/>
    </source>
</evidence>
<feature type="transmembrane region" description="Helical" evidence="1">
    <location>
        <begin position="34"/>
        <end position="59"/>
    </location>
</feature>
<organism evidence="2 3">
    <name type="scientific">Nesterenkonia alkaliphila</name>
    <dbReference type="NCBI Taxonomy" id="1463631"/>
    <lineage>
        <taxon>Bacteria</taxon>
        <taxon>Bacillati</taxon>
        <taxon>Actinomycetota</taxon>
        <taxon>Actinomycetes</taxon>
        <taxon>Micrococcales</taxon>
        <taxon>Micrococcaceae</taxon>
        <taxon>Nesterenkonia</taxon>
    </lineage>
</organism>
<proteinExistence type="predicted"/>
<dbReference type="Proteomes" id="UP000460157">
    <property type="component" value="Unassembled WGS sequence"/>
</dbReference>
<protein>
    <submittedName>
        <fullName evidence="2">Uncharacterized protein</fullName>
    </submittedName>
</protein>
<evidence type="ECO:0000256" key="1">
    <source>
        <dbReference type="SAM" id="Phobius"/>
    </source>
</evidence>
<gene>
    <name evidence="2" type="ORF">GNZ21_04970</name>
</gene>
<comment type="caution">
    <text evidence="2">The sequence shown here is derived from an EMBL/GenBank/DDBJ whole genome shotgun (WGS) entry which is preliminary data.</text>
</comment>
<keyword evidence="3" id="KW-1185">Reference proteome</keyword>
<accession>A0A7K1UH01</accession>
<dbReference type="RefSeq" id="WP_157321910.1">
    <property type="nucleotide sequence ID" value="NZ_BMFX01000007.1"/>
</dbReference>
<sequence length="103" mass="10465">MINALYIQAGGGGINPGVSPNMGAPWVQNFLQTFAGQIIGTAIVCFVITAVIGLIVWGGSKMFGASAGQSMGIQGFIVSLVAALLVGSIGGAIMWFSGWNLFG</sequence>
<dbReference type="AlphaFoldDB" id="A0A7K1UH01"/>
<name>A0A7K1UH01_9MICC</name>